<keyword evidence="2" id="KW-1185">Reference proteome</keyword>
<evidence type="ECO:0000313" key="2">
    <source>
        <dbReference type="Proteomes" id="UP000027135"/>
    </source>
</evidence>
<dbReference type="EMBL" id="KK852457">
    <property type="protein sequence ID" value="KDR23599.1"/>
    <property type="molecule type" value="Genomic_DNA"/>
</dbReference>
<evidence type="ECO:0000313" key="1">
    <source>
        <dbReference type="EMBL" id="KDR23599.1"/>
    </source>
</evidence>
<proteinExistence type="predicted"/>
<reference evidence="1 2" key="1">
    <citation type="journal article" date="2014" name="Nat. Commun.">
        <title>Molecular traces of alternative social organization in a termite genome.</title>
        <authorList>
            <person name="Terrapon N."/>
            <person name="Li C."/>
            <person name="Robertson H.M."/>
            <person name="Ji L."/>
            <person name="Meng X."/>
            <person name="Booth W."/>
            <person name="Chen Z."/>
            <person name="Childers C.P."/>
            <person name="Glastad K.M."/>
            <person name="Gokhale K."/>
            <person name="Gowin J."/>
            <person name="Gronenberg W."/>
            <person name="Hermansen R.A."/>
            <person name="Hu H."/>
            <person name="Hunt B.G."/>
            <person name="Huylmans A.K."/>
            <person name="Khalil S.M."/>
            <person name="Mitchell R.D."/>
            <person name="Munoz-Torres M.C."/>
            <person name="Mustard J.A."/>
            <person name="Pan H."/>
            <person name="Reese J.T."/>
            <person name="Scharf M.E."/>
            <person name="Sun F."/>
            <person name="Vogel H."/>
            <person name="Xiao J."/>
            <person name="Yang W."/>
            <person name="Yang Z."/>
            <person name="Yang Z."/>
            <person name="Zhou J."/>
            <person name="Zhu J."/>
            <person name="Brent C.S."/>
            <person name="Elsik C.G."/>
            <person name="Goodisman M.A."/>
            <person name="Liberles D.A."/>
            <person name="Roe R.M."/>
            <person name="Vargo E.L."/>
            <person name="Vilcinskas A."/>
            <person name="Wang J."/>
            <person name="Bornberg-Bauer E."/>
            <person name="Korb J."/>
            <person name="Zhang G."/>
            <person name="Liebig J."/>
        </authorList>
    </citation>
    <scope>NUCLEOTIDE SEQUENCE [LARGE SCALE GENOMIC DNA]</scope>
    <source>
        <tissue evidence="1">Whole organism</tissue>
    </source>
</reference>
<dbReference type="AlphaFoldDB" id="A0A067RUT3"/>
<dbReference type="InParanoid" id="A0A067RUT3"/>
<gene>
    <name evidence="1" type="ORF">L798_14492</name>
</gene>
<dbReference type="Proteomes" id="UP000027135">
    <property type="component" value="Unassembled WGS sequence"/>
</dbReference>
<protein>
    <submittedName>
        <fullName evidence="1">Uncharacterized protein</fullName>
    </submittedName>
</protein>
<sequence length="123" mass="14074">MTYAFAENYLILFTRLVHKVSFPGAGYNFTEIFISTDTASVQLFFSIFATGIETFVIPWGQVLNSWDSESMVVGCYRECFSRRGIAAQPAMCGSVRYRDGRKHPPCHLSRRFFRATLARRNDP</sequence>
<organism evidence="1 2">
    <name type="scientific">Zootermopsis nevadensis</name>
    <name type="common">Dampwood termite</name>
    <dbReference type="NCBI Taxonomy" id="136037"/>
    <lineage>
        <taxon>Eukaryota</taxon>
        <taxon>Metazoa</taxon>
        <taxon>Ecdysozoa</taxon>
        <taxon>Arthropoda</taxon>
        <taxon>Hexapoda</taxon>
        <taxon>Insecta</taxon>
        <taxon>Pterygota</taxon>
        <taxon>Neoptera</taxon>
        <taxon>Polyneoptera</taxon>
        <taxon>Dictyoptera</taxon>
        <taxon>Blattodea</taxon>
        <taxon>Blattoidea</taxon>
        <taxon>Termitoidae</taxon>
        <taxon>Termopsidae</taxon>
        <taxon>Zootermopsis</taxon>
    </lineage>
</organism>
<accession>A0A067RUT3</accession>
<name>A0A067RUT3_ZOONE</name>